<accession>A0A4Z2I114</accession>
<reference evidence="1 2" key="1">
    <citation type="submission" date="2019-03" db="EMBL/GenBank/DDBJ databases">
        <title>First draft genome of Liparis tanakae, snailfish: a comprehensive survey of snailfish specific genes.</title>
        <authorList>
            <person name="Kim W."/>
            <person name="Song I."/>
            <person name="Jeong J.-H."/>
            <person name="Kim D."/>
            <person name="Kim S."/>
            <person name="Ryu S."/>
            <person name="Song J.Y."/>
            <person name="Lee S.K."/>
        </authorList>
    </citation>
    <scope>NUCLEOTIDE SEQUENCE [LARGE SCALE GENOMIC DNA]</scope>
    <source>
        <tissue evidence="1">Muscle</tissue>
    </source>
</reference>
<protein>
    <submittedName>
        <fullName evidence="1">Uncharacterized protein</fullName>
    </submittedName>
</protein>
<keyword evidence="2" id="KW-1185">Reference proteome</keyword>
<sequence length="98" mass="10615">MSSQFVLGDPVVWWERAAVGRARRSVGRAGCGPTILFEQRCLFASVQSSLLLNKATVVKSDGMGRGDIESALGVQAGVWMRGGPSYREDILLRDRSSS</sequence>
<name>A0A4Z2I114_9TELE</name>
<dbReference type="Proteomes" id="UP000314294">
    <property type="component" value="Unassembled WGS sequence"/>
</dbReference>
<dbReference type="AlphaFoldDB" id="A0A4Z2I114"/>
<organism evidence="1 2">
    <name type="scientific">Liparis tanakae</name>
    <name type="common">Tanaka's snailfish</name>
    <dbReference type="NCBI Taxonomy" id="230148"/>
    <lineage>
        <taxon>Eukaryota</taxon>
        <taxon>Metazoa</taxon>
        <taxon>Chordata</taxon>
        <taxon>Craniata</taxon>
        <taxon>Vertebrata</taxon>
        <taxon>Euteleostomi</taxon>
        <taxon>Actinopterygii</taxon>
        <taxon>Neopterygii</taxon>
        <taxon>Teleostei</taxon>
        <taxon>Neoteleostei</taxon>
        <taxon>Acanthomorphata</taxon>
        <taxon>Eupercaria</taxon>
        <taxon>Perciformes</taxon>
        <taxon>Cottioidei</taxon>
        <taxon>Cottales</taxon>
        <taxon>Liparidae</taxon>
        <taxon>Liparis</taxon>
    </lineage>
</organism>
<comment type="caution">
    <text evidence="1">The sequence shown here is derived from an EMBL/GenBank/DDBJ whole genome shotgun (WGS) entry which is preliminary data.</text>
</comment>
<evidence type="ECO:0000313" key="2">
    <source>
        <dbReference type="Proteomes" id="UP000314294"/>
    </source>
</evidence>
<gene>
    <name evidence="1" type="ORF">EYF80_018172</name>
</gene>
<dbReference type="EMBL" id="SRLO01000147">
    <property type="protein sequence ID" value="TNN71647.1"/>
    <property type="molecule type" value="Genomic_DNA"/>
</dbReference>
<proteinExistence type="predicted"/>
<evidence type="ECO:0000313" key="1">
    <source>
        <dbReference type="EMBL" id="TNN71647.1"/>
    </source>
</evidence>